<comment type="caution">
    <text evidence="1">The sequence shown here is derived from an EMBL/GenBank/DDBJ whole genome shotgun (WGS) entry which is preliminary data.</text>
</comment>
<evidence type="ECO:0000313" key="2">
    <source>
        <dbReference type="Proteomes" id="UP000235994"/>
    </source>
</evidence>
<dbReference type="EMBL" id="POQS01000006">
    <property type="protein sequence ID" value="PND31553.1"/>
    <property type="molecule type" value="Genomic_DNA"/>
</dbReference>
<organism evidence="1 2">
    <name type="scientific">Achromobacter pulmonis</name>
    <dbReference type="NCBI Taxonomy" id="1389932"/>
    <lineage>
        <taxon>Bacteria</taxon>
        <taxon>Pseudomonadati</taxon>
        <taxon>Pseudomonadota</taxon>
        <taxon>Betaproteobacteria</taxon>
        <taxon>Burkholderiales</taxon>
        <taxon>Alcaligenaceae</taxon>
        <taxon>Achromobacter</taxon>
    </lineage>
</organism>
<keyword evidence="2" id="KW-1185">Reference proteome</keyword>
<gene>
    <name evidence="1" type="ORF">C1I89_22195</name>
</gene>
<dbReference type="RefSeq" id="WP_102774647.1">
    <property type="nucleotide sequence ID" value="NZ_POQS01000006.1"/>
</dbReference>
<name>A0A2N8KDN1_9BURK</name>
<proteinExistence type="predicted"/>
<accession>A0A2N8KDN1</accession>
<reference evidence="1 2" key="1">
    <citation type="submission" date="2018-01" db="EMBL/GenBank/DDBJ databases">
        <title>The draft genome of an aniline degradation strain ANB-1.</title>
        <authorList>
            <person name="Zhang L."/>
            <person name="Jiang J."/>
        </authorList>
    </citation>
    <scope>NUCLEOTIDE SEQUENCE [LARGE SCALE GENOMIC DNA]</scope>
    <source>
        <strain evidence="1 2">ANB-1</strain>
    </source>
</reference>
<sequence>MSFVVTRRPIAAIEVDVSVHGADGKPVAINFVAQYHRHSPEQLADLRDGMVNKARAAQGLGPIVREDGTVPAYSYASDIDFIKEKMAGWLGVKDASGDSVPFSAGSLGQVLEDWPELVIPLHNGFFAAHEGAKKKN</sequence>
<evidence type="ECO:0000313" key="1">
    <source>
        <dbReference type="EMBL" id="PND31553.1"/>
    </source>
</evidence>
<dbReference type="AlphaFoldDB" id="A0A2N8KDN1"/>
<dbReference type="Proteomes" id="UP000235994">
    <property type="component" value="Unassembled WGS sequence"/>
</dbReference>
<protein>
    <submittedName>
        <fullName evidence="1">Uncharacterized protein</fullName>
    </submittedName>
</protein>